<dbReference type="GO" id="GO:0005886">
    <property type="term" value="C:plasma membrane"/>
    <property type="evidence" value="ECO:0007669"/>
    <property type="project" value="UniProtKB-SubCell"/>
</dbReference>
<feature type="domain" description="EamA" evidence="9">
    <location>
        <begin position="161"/>
        <end position="291"/>
    </location>
</feature>
<gene>
    <name evidence="10" type="primary">rarD</name>
    <name evidence="10" type="ORF">FZC76_06050</name>
</gene>
<evidence type="ECO:0000256" key="3">
    <source>
        <dbReference type="ARBA" id="ARBA00022448"/>
    </source>
</evidence>
<feature type="transmembrane region" description="Helical" evidence="8">
    <location>
        <begin position="182"/>
        <end position="202"/>
    </location>
</feature>
<dbReference type="PANTHER" id="PTHR22911">
    <property type="entry name" value="ACYL-MALONYL CONDENSING ENZYME-RELATED"/>
    <property type="match status" value="1"/>
</dbReference>
<dbReference type="AlphaFoldDB" id="A0A5D4T281"/>
<feature type="transmembrane region" description="Helical" evidence="8">
    <location>
        <begin position="112"/>
        <end position="129"/>
    </location>
</feature>
<evidence type="ECO:0000256" key="7">
    <source>
        <dbReference type="ARBA" id="ARBA00023136"/>
    </source>
</evidence>
<comment type="similarity">
    <text evidence="2">Belongs to the EamA transporter family.</text>
</comment>
<dbReference type="OrthoDB" id="369870at2"/>
<evidence type="ECO:0000256" key="1">
    <source>
        <dbReference type="ARBA" id="ARBA00004651"/>
    </source>
</evidence>
<dbReference type="SUPFAM" id="SSF103481">
    <property type="entry name" value="Multidrug resistance efflux transporter EmrE"/>
    <property type="match status" value="2"/>
</dbReference>
<evidence type="ECO:0000313" key="10">
    <source>
        <dbReference type="EMBL" id="TYS69790.1"/>
    </source>
</evidence>
<evidence type="ECO:0000256" key="6">
    <source>
        <dbReference type="ARBA" id="ARBA00022989"/>
    </source>
</evidence>
<comment type="caution">
    <text evidence="10">The sequence shown here is derived from an EMBL/GenBank/DDBJ whole genome shotgun (WGS) entry which is preliminary data.</text>
</comment>
<feature type="transmembrane region" description="Helical" evidence="8">
    <location>
        <begin position="158"/>
        <end position="175"/>
    </location>
</feature>
<keyword evidence="6 8" id="KW-1133">Transmembrane helix</keyword>
<keyword evidence="4" id="KW-1003">Cell membrane</keyword>
<feature type="domain" description="EamA" evidence="9">
    <location>
        <begin position="13"/>
        <end position="152"/>
    </location>
</feature>
<feature type="transmembrane region" description="Helical" evidence="8">
    <location>
        <begin position="222"/>
        <end position="242"/>
    </location>
</feature>
<evidence type="ECO:0000256" key="5">
    <source>
        <dbReference type="ARBA" id="ARBA00022692"/>
    </source>
</evidence>
<dbReference type="EMBL" id="VTEV01000002">
    <property type="protein sequence ID" value="TYS69790.1"/>
    <property type="molecule type" value="Genomic_DNA"/>
</dbReference>
<evidence type="ECO:0000259" key="9">
    <source>
        <dbReference type="Pfam" id="PF00892"/>
    </source>
</evidence>
<comment type="subcellular location">
    <subcellularLocation>
        <location evidence="1">Cell membrane</location>
        <topology evidence="1">Multi-pass membrane protein</topology>
    </subcellularLocation>
</comment>
<evidence type="ECO:0000256" key="4">
    <source>
        <dbReference type="ARBA" id="ARBA00022475"/>
    </source>
</evidence>
<reference evidence="10 11" key="1">
    <citation type="submission" date="2019-08" db="EMBL/GenBank/DDBJ databases">
        <title>Bacillus genomes from the desert of Cuatro Cienegas, Coahuila.</title>
        <authorList>
            <person name="Olmedo-Alvarez G."/>
        </authorList>
    </citation>
    <scope>NUCLEOTIDE SEQUENCE [LARGE SCALE GENOMIC DNA]</scope>
    <source>
        <strain evidence="10 11">CH28_1T</strain>
    </source>
</reference>
<organism evidence="10 11">
    <name type="scientific">Sutcliffiella horikoshii</name>
    <dbReference type="NCBI Taxonomy" id="79883"/>
    <lineage>
        <taxon>Bacteria</taxon>
        <taxon>Bacillati</taxon>
        <taxon>Bacillota</taxon>
        <taxon>Bacilli</taxon>
        <taxon>Bacillales</taxon>
        <taxon>Bacillaceae</taxon>
        <taxon>Sutcliffiella</taxon>
    </lineage>
</organism>
<dbReference type="InterPro" id="IPR000620">
    <property type="entry name" value="EamA_dom"/>
</dbReference>
<feature type="transmembrane region" description="Helical" evidence="8">
    <location>
        <begin position="136"/>
        <end position="152"/>
    </location>
</feature>
<dbReference type="Proteomes" id="UP000322524">
    <property type="component" value="Unassembled WGS sequence"/>
</dbReference>
<sequence length="313" mass="34057">MNDTTGNKEFGLGVASAGLAYIFWGILPLFWKLVDDVPAGEILAHRIVWSLVFMLIILAMMRKLPAFSMELKALVRNRKRLIGISLASIFISINWGLYIWAVNADRVIEASLGYYINPLVSILLAVIVLKEKLSVLQTLSIILAGVGVLVLTFSFGTFPWVAMMLALSFAFYGLIKKMVQVGALIGLAIETLLITPFALLFLGDVHGASSSGGGAFGDSLNVTLLLLLAGVVTAIPLLLFASGAKRIPLSMVGLLQYFAPTIKLIMGVYLFHEPFTSAHLVAFVCIWLALGIYTFTLMRGWQMKRSVVVSKGV</sequence>
<feature type="transmembrane region" description="Helical" evidence="8">
    <location>
        <begin position="12"/>
        <end position="31"/>
    </location>
</feature>
<feature type="transmembrane region" description="Helical" evidence="8">
    <location>
        <begin position="254"/>
        <end position="272"/>
    </location>
</feature>
<dbReference type="InterPro" id="IPR037185">
    <property type="entry name" value="EmrE-like"/>
</dbReference>
<keyword evidence="7 8" id="KW-0472">Membrane</keyword>
<keyword evidence="3" id="KW-0813">Transport</keyword>
<dbReference type="RefSeq" id="WP_148987351.1">
    <property type="nucleotide sequence ID" value="NZ_VTEV01000002.1"/>
</dbReference>
<dbReference type="InterPro" id="IPR004626">
    <property type="entry name" value="RarD"/>
</dbReference>
<feature type="transmembrane region" description="Helical" evidence="8">
    <location>
        <begin position="43"/>
        <end position="61"/>
    </location>
</feature>
<feature type="transmembrane region" description="Helical" evidence="8">
    <location>
        <begin position="81"/>
        <end position="100"/>
    </location>
</feature>
<evidence type="ECO:0000313" key="11">
    <source>
        <dbReference type="Proteomes" id="UP000322524"/>
    </source>
</evidence>
<evidence type="ECO:0000256" key="2">
    <source>
        <dbReference type="ARBA" id="ARBA00007362"/>
    </source>
</evidence>
<dbReference type="Pfam" id="PF00892">
    <property type="entry name" value="EamA"/>
    <property type="match status" value="2"/>
</dbReference>
<dbReference type="STRING" id="79883.GCA_001636495_00980"/>
<proteinExistence type="inferred from homology"/>
<feature type="transmembrane region" description="Helical" evidence="8">
    <location>
        <begin position="278"/>
        <end position="296"/>
    </location>
</feature>
<protein>
    <submittedName>
        <fullName evidence="10">EamA family transporter RarD</fullName>
    </submittedName>
</protein>
<evidence type="ECO:0000256" key="8">
    <source>
        <dbReference type="SAM" id="Phobius"/>
    </source>
</evidence>
<dbReference type="PANTHER" id="PTHR22911:SF137">
    <property type="entry name" value="SOLUTE CARRIER FAMILY 35 MEMBER G2-RELATED"/>
    <property type="match status" value="1"/>
</dbReference>
<keyword evidence="5 8" id="KW-0812">Transmembrane</keyword>
<dbReference type="NCBIfam" id="TIGR00688">
    <property type="entry name" value="rarD"/>
    <property type="match status" value="1"/>
</dbReference>
<accession>A0A5D4T281</accession>
<name>A0A5D4T281_9BACI</name>